<proteinExistence type="predicted"/>
<name>A0A2A3K0S1_9RHOB</name>
<accession>A0A2A3K0S1</accession>
<organism evidence="1">
    <name type="scientific">Alloyangia mangrovi</name>
    <dbReference type="NCBI Taxonomy" id="1779329"/>
    <lineage>
        <taxon>Bacteria</taxon>
        <taxon>Pseudomonadati</taxon>
        <taxon>Pseudomonadota</taxon>
        <taxon>Alphaproteobacteria</taxon>
        <taxon>Rhodobacterales</taxon>
        <taxon>Roseobacteraceae</taxon>
        <taxon>Alloyangia</taxon>
    </lineage>
</organism>
<protein>
    <submittedName>
        <fullName evidence="1">Uncharacterized protein</fullName>
    </submittedName>
</protein>
<comment type="caution">
    <text evidence="1">The sequence shown here is derived from an EMBL/GenBank/DDBJ whole genome shotgun (WGS) entry which is preliminary data.</text>
</comment>
<evidence type="ECO:0000313" key="1">
    <source>
        <dbReference type="EMBL" id="PBD20908.1"/>
    </source>
</evidence>
<dbReference type="EMBL" id="NTHN01000018">
    <property type="protein sequence ID" value="PBD20908.1"/>
    <property type="molecule type" value="Genomic_DNA"/>
</dbReference>
<gene>
    <name evidence="1" type="ORF">CLG85_01675</name>
</gene>
<sequence>MQRIYQPDAWVVLRLVVRYGSSAPSNELRVLAGWRGGFLTADCWRMNSGIDGVAFVDGSYLITSKSGSVYRCGLDDYGVSPIMVDGLHTIQSQPQVLSADIVDDRDWADPGAVQVALGETSFS</sequence>
<dbReference type="AlphaFoldDB" id="A0A2A3K0S1"/>
<reference evidence="1" key="1">
    <citation type="submission" date="2017-09" db="EMBL/GenBank/DDBJ databases">
        <title>Yangia sp. SAOS 153D whole genome sequencing.</title>
        <authorList>
            <person name="Verma A."/>
            <person name="Krishnamurthi S."/>
        </authorList>
    </citation>
    <scope>NUCLEOTIDE SEQUENCE [LARGE SCALE GENOMIC DNA]</scope>
    <source>
        <strain evidence="1">SAOS 153D</strain>
    </source>
</reference>